<evidence type="ECO:0000256" key="5">
    <source>
        <dbReference type="ARBA" id="ARBA00023136"/>
    </source>
</evidence>
<dbReference type="InterPro" id="IPR004477">
    <property type="entry name" value="ComEC_N"/>
</dbReference>
<keyword evidence="4 6" id="KW-1133">Transmembrane helix</keyword>
<dbReference type="GO" id="GO:0005886">
    <property type="term" value="C:plasma membrane"/>
    <property type="evidence" value="ECO:0007669"/>
    <property type="project" value="UniProtKB-SubCell"/>
</dbReference>
<dbReference type="InterPro" id="IPR052159">
    <property type="entry name" value="Competence_DNA_uptake"/>
</dbReference>
<evidence type="ECO:0000256" key="4">
    <source>
        <dbReference type="ARBA" id="ARBA00022989"/>
    </source>
</evidence>
<gene>
    <name evidence="8" type="ORF">HPF_08580</name>
</gene>
<organism evidence="8 9">
    <name type="scientific">Hydrogenophaga pseudoflava</name>
    <name type="common">Pseudomonas carboxydoflava</name>
    <dbReference type="NCBI Taxonomy" id="47421"/>
    <lineage>
        <taxon>Bacteria</taxon>
        <taxon>Pseudomonadati</taxon>
        <taxon>Pseudomonadota</taxon>
        <taxon>Betaproteobacteria</taxon>
        <taxon>Burkholderiales</taxon>
        <taxon>Comamonadaceae</taxon>
        <taxon>Hydrogenophaga</taxon>
    </lineage>
</organism>
<dbReference type="InterPro" id="IPR036866">
    <property type="entry name" value="RibonucZ/Hydroxyglut_hydro"/>
</dbReference>
<evidence type="ECO:0000256" key="2">
    <source>
        <dbReference type="ARBA" id="ARBA00022475"/>
    </source>
</evidence>
<feature type="transmembrane region" description="Helical" evidence="6">
    <location>
        <begin position="399"/>
        <end position="427"/>
    </location>
</feature>
<evidence type="ECO:0000313" key="9">
    <source>
        <dbReference type="Proteomes" id="UP000293912"/>
    </source>
</evidence>
<dbReference type="KEGG" id="hpse:HPF_08580"/>
<dbReference type="CDD" id="cd07731">
    <property type="entry name" value="ComA-like_MBL-fold"/>
    <property type="match status" value="1"/>
</dbReference>
<feature type="transmembrane region" description="Helical" evidence="6">
    <location>
        <begin position="342"/>
        <end position="362"/>
    </location>
</feature>
<feature type="transmembrane region" description="Helical" evidence="6">
    <location>
        <begin position="258"/>
        <end position="281"/>
    </location>
</feature>
<dbReference type="InterPro" id="IPR035681">
    <property type="entry name" value="ComA-like_MBL"/>
</dbReference>
<reference evidence="8 9" key="1">
    <citation type="submission" date="2019-03" db="EMBL/GenBank/DDBJ databases">
        <authorList>
            <person name="Sebastian G."/>
            <person name="Baumann P."/>
            <person name="Ruckert C."/>
            <person name="Kalinowski J."/>
            <person name="Nebel B."/>
            <person name="Takors R."/>
            <person name="Blombach B."/>
        </authorList>
    </citation>
    <scope>NUCLEOTIDE SEQUENCE [LARGE SCALE GENOMIC DNA]</scope>
    <source>
        <strain evidence="8 9">DSM 1084</strain>
    </source>
</reference>
<feature type="transmembrane region" description="Helical" evidence="6">
    <location>
        <begin position="477"/>
        <end position="495"/>
    </location>
</feature>
<keyword evidence="9" id="KW-1185">Reference proteome</keyword>
<dbReference type="SMART" id="SM00849">
    <property type="entry name" value="Lactamase_B"/>
    <property type="match status" value="1"/>
</dbReference>
<feature type="domain" description="Metallo-beta-lactamase" evidence="7">
    <location>
        <begin position="534"/>
        <end position="720"/>
    </location>
</feature>
<feature type="transmembrane region" description="Helical" evidence="6">
    <location>
        <begin position="301"/>
        <end position="321"/>
    </location>
</feature>
<comment type="subcellular location">
    <subcellularLocation>
        <location evidence="1">Cell membrane</location>
        <topology evidence="1">Multi-pass membrane protein</topology>
    </subcellularLocation>
</comment>
<dbReference type="PANTHER" id="PTHR30619:SF1">
    <property type="entry name" value="RECOMBINATION PROTEIN 2"/>
    <property type="match status" value="1"/>
</dbReference>
<keyword evidence="3 6" id="KW-0812">Transmembrane</keyword>
<dbReference type="SUPFAM" id="SSF56281">
    <property type="entry name" value="Metallo-hydrolase/oxidoreductase"/>
    <property type="match status" value="1"/>
</dbReference>
<dbReference type="Pfam" id="PF03772">
    <property type="entry name" value="Competence"/>
    <property type="match status" value="1"/>
</dbReference>
<keyword evidence="5 6" id="KW-0472">Membrane</keyword>
<dbReference type="AlphaFoldDB" id="A0A4P6WZU3"/>
<evidence type="ECO:0000256" key="3">
    <source>
        <dbReference type="ARBA" id="ARBA00022692"/>
    </source>
</evidence>
<dbReference type="Pfam" id="PF00753">
    <property type="entry name" value="Lactamase_B"/>
    <property type="match status" value="1"/>
</dbReference>
<evidence type="ECO:0000259" key="7">
    <source>
        <dbReference type="SMART" id="SM00849"/>
    </source>
</evidence>
<dbReference type="NCBIfam" id="TIGR00360">
    <property type="entry name" value="ComEC_N-term"/>
    <property type="match status" value="1"/>
</dbReference>
<sequence>MHPLWAVLPGAVLGVALQLLQARLWPVAGYAGLLAAALLLAGVAARVGARRRAGLALGAALLAGALAAAGATGLRAARHQAQALATGLEGVNLVVTGQVATMPQRGADNDRFEFTVESATRDGQAVDLPPRLLISDFRGRGAGRTWRAGDAWRLTVRLKRPHGASNPQGFDRERWLWEQGIGATGYLRDGPRDTAPVFLGASGGHPVEAARQWVADRIAARVQDPRSAGVLAALVVGDQAAIERSDWTLFRDTGVAHLMSISGLHVTVFAWLATACIGWGWRRWAHAWPGVLLAVPAPRAAAWGGVAAAAAYALFSGWGVPAQRTVLMLALVVGLRQGVRQWPWPLVWLLAMVAVLALDPWALVQPGFWLSFVAVGILFASGSRQKAGPVRRLLREQAVVTVALAPLGVLLFGQLSLAGLVANLLAIPWVTGVVTPLAMLGVIVPPLWDLAAWAVQGLVACLEWLGNWRWATLFQPIPPLPLALSGVAGGLLLVLRLPWSLRSAGLVLLAPMLAWSPARPKMGEFEVLAVDVGQGSAVLVRTAGHSLLYDTGPRYGPGSDAGDRVVVPLLRALGETPDTVVVSHRDSDHSGGSAAVRAAWPQARWLSSSGEGERCLAGQRWRWDGVDFELLHPSPEHFDAAGQGRLPSNAMSCVLRVGNGRRWAWLSGDLDAERETRLALAQPQLRADLLLAPHHGSASSSSPVLLNTLRPSVALVQSGYRNQFGHPAPVVRDRYNARGMRWVTSPQCGAALWRSDEPLSVHCHRDAVRRYWHHPGAPVADEGDEADPGG</sequence>
<dbReference type="GO" id="GO:0030420">
    <property type="term" value="P:establishment of competence for transformation"/>
    <property type="evidence" value="ECO:0007669"/>
    <property type="project" value="InterPro"/>
</dbReference>
<proteinExistence type="predicted"/>
<evidence type="ECO:0000256" key="6">
    <source>
        <dbReference type="SAM" id="Phobius"/>
    </source>
</evidence>
<dbReference type="RefSeq" id="WP_133156332.1">
    <property type="nucleotide sequence ID" value="NZ_CP037867.1"/>
</dbReference>
<protein>
    <submittedName>
        <fullName evidence="8">ComEC family competence protein</fullName>
    </submittedName>
</protein>
<evidence type="ECO:0000256" key="1">
    <source>
        <dbReference type="ARBA" id="ARBA00004651"/>
    </source>
</evidence>
<dbReference type="NCBIfam" id="TIGR00361">
    <property type="entry name" value="ComEC_Rec2"/>
    <property type="match status" value="1"/>
</dbReference>
<keyword evidence="2" id="KW-1003">Cell membrane</keyword>
<dbReference type="PANTHER" id="PTHR30619">
    <property type="entry name" value="DNA INTERNALIZATION/COMPETENCE PROTEIN COMEC/REC2"/>
    <property type="match status" value="1"/>
</dbReference>
<dbReference type="Proteomes" id="UP000293912">
    <property type="component" value="Chromosome"/>
</dbReference>
<name>A0A4P6WZU3_HYDPS</name>
<dbReference type="EMBL" id="CP037867">
    <property type="protein sequence ID" value="QBM27738.1"/>
    <property type="molecule type" value="Genomic_DNA"/>
</dbReference>
<feature type="transmembrane region" description="Helical" evidence="6">
    <location>
        <begin position="368"/>
        <end position="387"/>
    </location>
</feature>
<feature type="transmembrane region" description="Helical" evidence="6">
    <location>
        <begin position="32"/>
        <end position="49"/>
    </location>
</feature>
<dbReference type="InterPro" id="IPR025405">
    <property type="entry name" value="DUF4131"/>
</dbReference>
<dbReference type="Gene3D" id="3.60.15.10">
    <property type="entry name" value="Ribonuclease Z/Hydroxyacylglutathione hydrolase-like"/>
    <property type="match status" value="1"/>
</dbReference>
<dbReference type="InterPro" id="IPR004797">
    <property type="entry name" value="Competence_ComEC/Rec2"/>
</dbReference>
<dbReference type="InterPro" id="IPR001279">
    <property type="entry name" value="Metallo-B-lactamas"/>
</dbReference>
<dbReference type="Pfam" id="PF13567">
    <property type="entry name" value="DUF4131"/>
    <property type="match status" value="1"/>
</dbReference>
<accession>A0A4P6WZU3</accession>
<evidence type="ECO:0000313" key="8">
    <source>
        <dbReference type="EMBL" id="QBM27738.1"/>
    </source>
</evidence>